<comment type="caution">
    <text evidence="1">The sequence shown here is derived from an EMBL/GenBank/DDBJ whole genome shotgun (WGS) entry which is preliminary data.</text>
</comment>
<dbReference type="Proteomes" id="UP001160130">
    <property type="component" value="Unassembled WGS sequence"/>
</dbReference>
<proteinExistence type="predicted"/>
<name>A0ABT6KTG0_9MYCO</name>
<evidence type="ECO:0000313" key="1">
    <source>
        <dbReference type="EMBL" id="MDH6194009.1"/>
    </source>
</evidence>
<accession>A0ABT6KTG0</accession>
<evidence type="ECO:0000313" key="2">
    <source>
        <dbReference type="Proteomes" id="UP001160130"/>
    </source>
</evidence>
<protein>
    <submittedName>
        <fullName evidence="1">Uncharacterized protein</fullName>
    </submittedName>
</protein>
<dbReference type="EMBL" id="JARXVE010000001">
    <property type="protein sequence ID" value="MDH6194009.1"/>
    <property type="molecule type" value="Genomic_DNA"/>
</dbReference>
<keyword evidence="2" id="KW-1185">Reference proteome</keyword>
<reference evidence="1 2" key="1">
    <citation type="submission" date="2023-04" db="EMBL/GenBank/DDBJ databases">
        <title>Forest soil microbial communities from Buena Vista Peninsula, Colon Province, Panama.</title>
        <authorList>
            <person name="Bouskill N."/>
        </authorList>
    </citation>
    <scope>NUCLEOTIDE SEQUENCE [LARGE SCALE GENOMIC DNA]</scope>
    <source>
        <strain evidence="1 2">AC80</strain>
    </source>
</reference>
<organism evidence="1 2">
    <name type="scientific">Mycolicibacterium frederiksbergense</name>
    <dbReference type="NCBI Taxonomy" id="117567"/>
    <lineage>
        <taxon>Bacteria</taxon>
        <taxon>Bacillati</taxon>
        <taxon>Actinomycetota</taxon>
        <taxon>Actinomycetes</taxon>
        <taxon>Mycobacteriales</taxon>
        <taxon>Mycobacteriaceae</taxon>
        <taxon>Mycolicibacterium</taxon>
    </lineage>
</organism>
<gene>
    <name evidence="1" type="ORF">M2272_000630</name>
</gene>
<sequence length="32" mass="3426">MTSAMGIIAVKRVTLCSFDLCFAGRTMTTAQT</sequence>